<comment type="PTM">
    <text evidence="10">Is synthesized initially as an inactive proenzyme. Formation of the active enzyme involves a self-maturation process in which the active site pyruvoyl group is generated from an internal serine residue via an autocatalytic post-translational modification. Two non-identical subunits are generated from the proenzyme in this reaction, and the pyruvate is formed at the N-terminus of the alpha chain, which is derived from the carboxyl end of the proenzyme. The post-translation cleavage follows an unusual pathway, termed non-hydrolytic serinolysis, in which the side chain hydroxyl group of the serine supplies its oxygen atom to form the C-terminus of the beta chain, while the remainder of the serine residue undergoes an oxidative deamination to produce ammonia and the pyruvoyl group blocking the N-terminus of the alpha chain.</text>
</comment>
<evidence type="ECO:0000256" key="4">
    <source>
        <dbReference type="ARBA" id="ARBA00023066"/>
    </source>
</evidence>
<keyword evidence="6 10" id="KW-0865">Zymogen</keyword>
<evidence type="ECO:0000313" key="12">
    <source>
        <dbReference type="Proteomes" id="UP000026249"/>
    </source>
</evidence>
<feature type="active site" description="Proton donor; for catalytic activity" evidence="10">
    <location>
        <position position="87"/>
    </location>
</feature>
<keyword evidence="5 10" id="KW-0620">Polyamine biosynthesis</keyword>
<evidence type="ECO:0000256" key="9">
    <source>
        <dbReference type="ARBA" id="ARBA00023317"/>
    </source>
</evidence>
<dbReference type="EC" id="4.1.1.50" evidence="10"/>
<evidence type="ECO:0000313" key="11">
    <source>
        <dbReference type="EMBL" id="KAJ55970.1"/>
    </source>
</evidence>
<keyword evidence="8 10" id="KW-0704">Schiff base</keyword>
<comment type="catalytic activity">
    <reaction evidence="10">
        <text>S-adenosyl-L-methionine + H(+) = S-adenosyl 3-(methylsulfanyl)propylamine + CO2</text>
        <dbReference type="Rhea" id="RHEA:15981"/>
        <dbReference type="ChEBI" id="CHEBI:15378"/>
        <dbReference type="ChEBI" id="CHEBI:16526"/>
        <dbReference type="ChEBI" id="CHEBI:57443"/>
        <dbReference type="ChEBI" id="CHEBI:59789"/>
        <dbReference type="EC" id="4.1.1.50"/>
    </reaction>
</comment>
<dbReference type="InterPro" id="IPR017716">
    <property type="entry name" value="S-AdoMet_deCOase_pro-enz"/>
</dbReference>
<dbReference type="UniPathway" id="UPA00331">
    <property type="reaction ID" value="UER00451"/>
</dbReference>
<feature type="chain" id="PRO_5023407307" description="S-adenosylmethionine decarboxylase alpha chain" evidence="10">
    <location>
        <begin position="67"/>
        <end position="117"/>
    </location>
</feature>
<dbReference type="Gene3D" id="3.30.160.750">
    <property type="match status" value="1"/>
</dbReference>
<dbReference type="InterPro" id="IPR003826">
    <property type="entry name" value="AdoMetDC_fam_prok"/>
</dbReference>
<sequence>MMDDAKYSPGLHVLADFHGCTALDDLGRIEAALVAAANAAGATVLECSFHHFGGAGGVTGVVLLAESHISIHTWPESGFAAIDIFMCGTAQPLKALQVLRDGLQPKREQITEVARSA</sequence>
<feature type="active site" description="Schiff-base intermediate with substrate; via pyruvic acid" evidence="10">
    <location>
        <position position="67"/>
    </location>
</feature>
<dbReference type="AlphaFoldDB" id="A0A037ZHR7"/>
<evidence type="ECO:0000256" key="3">
    <source>
        <dbReference type="ARBA" id="ARBA00022813"/>
    </source>
</evidence>
<comment type="function">
    <text evidence="10">Catalyzes the decarboxylation of S-adenosylmethionine to S-adenosylmethioninamine (dcAdoMet), the propylamine donor required for the synthesis of the polyamines spermine and spermidine from the diamine putrescine.</text>
</comment>
<evidence type="ECO:0000256" key="10">
    <source>
        <dbReference type="HAMAP-Rule" id="MF_00464"/>
    </source>
</evidence>
<dbReference type="HAMAP" id="MF_00464">
    <property type="entry name" value="AdoMetDC_1"/>
    <property type="match status" value="1"/>
</dbReference>
<dbReference type="GO" id="GO:0008295">
    <property type="term" value="P:spermidine biosynthetic process"/>
    <property type="evidence" value="ECO:0007669"/>
    <property type="project" value="UniProtKB-UniRule"/>
</dbReference>
<protein>
    <recommendedName>
        <fullName evidence="10">S-adenosylmethionine decarboxylase proenzyme</fullName>
        <shortName evidence="10">AdoMetDC</shortName>
        <shortName evidence="10">SAMDC</shortName>
        <ecNumber evidence="10">4.1.1.50</ecNumber>
    </recommendedName>
    <component>
        <recommendedName>
            <fullName evidence="10">S-adenosylmethionine decarboxylase beta chain</fullName>
        </recommendedName>
    </component>
    <component>
        <recommendedName>
            <fullName evidence="10">S-adenosylmethionine decarboxylase alpha chain</fullName>
        </recommendedName>
    </component>
</protein>
<evidence type="ECO:0000256" key="5">
    <source>
        <dbReference type="ARBA" id="ARBA00023115"/>
    </source>
</evidence>
<keyword evidence="12" id="KW-1185">Reference proteome</keyword>
<comment type="caution">
    <text evidence="11">The sequence shown here is derived from an EMBL/GenBank/DDBJ whole genome shotgun (WGS) entry which is preliminary data.</text>
</comment>
<evidence type="ECO:0000256" key="2">
    <source>
        <dbReference type="ARBA" id="ARBA00022793"/>
    </source>
</evidence>
<evidence type="ECO:0000256" key="7">
    <source>
        <dbReference type="ARBA" id="ARBA00023239"/>
    </source>
</evidence>
<dbReference type="PANTHER" id="PTHR33866">
    <property type="entry name" value="S-ADENOSYLMETHIONINE DECARBOXYLASE PROENZYME"/>
    <property type="match status" value="1"/>
</dbReference>
<keyword evidence="2 10" id="KW-0210">Decarboxylase</keyword>
<dbReference type="Gene3D" id="3.30.360.110">
    <property type="entry name" value="S-adenosylmethionine decarboxylase domain"/>
    <property type="match status" value="1"/>
</dbReference>
<dbReference type="Proteomes" id="UP000026249">
    <property type="component" value="Unassembled WGS sequence"/>
</dbReference>
<name>A0A037ZHR7_9RHOB</name>
<accession>A0A037ZHR7</accession>
<organism evidence="11 12">
    <name type="scientific">Actibacterium mucosum KCTC 23349</name>
    <dbReference type="NCBI Taxonomy" id="1454373"/>
    <lineage>
        <taxon>Bacteria</taxon>
        <taxon>Pseudomonadati</taxon>
        <taxon>Pseudomonadota</taxon>
        <taxon>Alphaproteobacteria</taxon>
        <taxon>Rhodobacterales</taxon>
        <taxon>Roseobacteraceae</taxon>
        <taxon>Actibacterium</taxon>
    </lineage>
</organism>
<dbReference type="NCBIfam" id="TIGR03330">
    <property type="entry name" value="SAM_DCase_Bsu"/>
    <property type="match status" value="1"/>
</dbReference>
<feature type="modified residue" description="Pyruvic acid (Ser); by autocatalysis" evidence="10">
    <location>
        <position position="67"/>
    </location>
</feature>
<feature type="site" description="Cleavage (non-hydrolytic); by autolysis" evidence="10">
    <location>
        <begin position="66"/>
        <end position="67"/>
    </location>
</feature>
<proteinExistence type="inferred from homology"/>
<comment type="subunit">
    <text evidence="10">Heterotetramer of two alpha and two beta chains arranged as a dimer of alpha/beta heterodimers.</text>
</comment>
<evidence type="ECO:0000256" key="6">
    <source>
        <dbReference type="ARBA" id="ARBA00023145"/>
    </source>
</evidence>
<dbReference type="InterPro" id="IPR016067">
    <property type="entry name" value="S-AdoMet_deCO2ase_core"/>
</dbReference>
<dbReference type="GO" id="GO:0004014">
    <property type="term" value="F:adenosylmethionine decarboxylase activity"/>
    <property type="evidence" value="ECO:0007669"/>
    <property type="project" value="UniProtKB-UniRule"/>
</dbReference>
<comment type="similarity">
    <text evidence="10">Belongs to the prokaryotic AdoMetDC family. Type 1 subfamily.</text>
</comment>
<comment type="pathway">
    <text evidence="10">Amine and polyamine biosynthesis; S-adenosylmethioninamine biosynthesis; S-adenosylmethioninamine from S-adenosyl-L-methionine: step 1/1.</text>
</comment>
<keyword evidence="1 10" id="KW-0949">S-adenosyl-L-methionine</keyword>
<feature type="active site" description="Proton acceptor; for processing activity" evidence="10">
    <location>
        <position position="72"/>
    </location>
</feature>
<gene>
    <name evidence="10" type="primary">speH</name>
    <name evidence="11" type="ORF">ACMU_09400</name>
</gene>
<evidence type="ECO:0000256" key="1">
    <source>
        <dbReference type="ARBA" id="ARBA00022691"/>
    </source>
</evidence>
<keyword evidence="7 10" id="KW-0456">Lyase</keyword>
<dbReference type="InterPro" id="IPR042284">
    <property type="entry name" value="AdoMetDC_N"/>
</dbReference>
<keyword evidence="3 10" id="KW-0068">Autocatalytic cleavage</keyword>
<dbReference type="GO" id="GO:0005829">
    <property type="term" value="C:cytosol"/>
    <property type="evidence" value="ECO:0007669"/>
    <property type="project" value="TreeGrafter"/>
</dbReference>
<evidence type="ECO:0000256" key="8">
    <source>
        <dbReference type="ARBA" id="ARBA00023270"/>
    </source>
</evidence>
<reference evidence="11 12" key="1">
    <citation type="submission" date="2014-03" db="EMBL/GenBank/DDBJ databases">
        <title>Draft Genome Sequence of Actibacterium mucosum KCTC 23349, a Marine Alphaproteobacterium with Complex Ionic Requirements Isolated from Mediterranean Seawater at Malvarrosa Beach, Valencia, Spain.</title>
        <authorList>
            <person name="Arahal D.R."/>
            <person name="Shao Z."/>
            <person name="Lai Q."/>
            <person name="Pujalte M.J."/>
        </authorList>
    </citation>
    <scope>NUCLEOTIDE SEQUENCE [LARGE SCALE GENOMIC DNA]</scope>
    <source>
        <strain evidence="11 12">KCTC 23349</strain>
    </source>
</reference>
<comment type="cofactor">
    <cofactor evidence="10">
        <name>pyruvate</name>
        <dbReference type="ChEBI" id="CHEBI:15361"/>
    </cofactor>
    <text evidence="10">Binds 1 pyruvoyl group covalently per subunit.</text>
</comment>
<keyword evidence="4 10" id="KW-0745">Spermidine biosynthesis</keyword>
<dbReference type="PANTHER" id="PTHR33866:SF2">
    <property type="entry name" value="S-ADENOSYLMETHIONINE DECARBOXYLASE PROENZYME"/>
    <property type="match status" value="1"/>
</dbReference>
<dbReference type="InterPro" id="IPR042286">
    <property type="entry name" value="AdoMetDC_C"/>
</dbReference>
<feature type="chain" id="PRO_5023407308" description="S-adenosylmethionine decarboxylase beta chain" evidence="10">
    <location>
        <begin position="1"/>
        <end position="66"/>
    </location>
</feature>
<dbReference type="EMBL" id="JFKE01000003">
    <property type="protein sequence ID" value="KAJ55970.1"/>
    <property type="molecule type" value="Genomic_DNA"/>
</dbReference>
<dbReference type="STRING" id="1454373.ACMU_09400"/>
<dbReference type="Pfam" id="PF02675">
    <property type="entry name" value="AdoMet_dc"/>
    <property type="match status" value="1"/>
</dbReference>
<dbReference type="SUPFAM" id="SSF56276">
    <property type="entry name" value="S-adenosylmethionine decarboxylase"/>
    <property type="match status" value="1"/>
</dbReference>
<keyword evidence="9 10" id="KW-0670">Pyruvate</keyword>